<keyword evidence="2" id="KW-1185">Reference proteome</keyword>
<protein>
    <submittedName>
        <fullName evidence="1">Uncharacterized protein</fullName>
    </submittedName>
</protein>
<dbReference type="AlphaFoldDB" id="A0AAU9Y5S8"/>
<accession>A0AAU9Y5S8</accession>
<gene>
    <name evidence="1" type="ORF">PMEA_00011811</name>
</gene>
<proteinExistence type="predicted"/>
<organism evidence="1 2">
    <name type="scientific">Pocillopora meandrina</name>
    <dbReference type="NCBI Taxonomy" id="46732"/>
    <lineage>
        <taxon>Eukaryota</taxon>
        <taxon>Metazoa</taxon>
        <taxon>Cnidaria</taxon>
        <taxon>Anthozoa</taxon>
        <taxon>Hexacorallia</taxon>
        <taxon>Scleractinia</taxon>
        <taxon>Astrocoeniina</taxon>
        <taxon>Pocilloporidae</taxon>
        <taxon>Pocillopora</taxon>
    </lineage>
</organism>
<name>A0AAU9Y5S8_9CNID</name>
<evidence type="ECO:0000313" key="1">
    <source>
        <dbReference type="EMBL" id="CAH3169380.1"/>
    </source>
</evidence>
<dbReference type="EMBL" id="CALNXJ010000208">
    <property type="protein sequence ID" value="CAH3169380.1"/>
    <property type="molecule type" value="Genomic_DNA"/>
</dbReference>
<comment type="caution">
    <text evidence="1">The sequence shown here is derived from an EMBL/GenBank/DDBJ whole genome shotgun (WGS) entry which is preliminary data.</text>
</comment>
<evidence type="ECO:0000313" key="2">
    <source>
        <dbReference type="Proteomes" id="UP001159428"/>
    </source>
</evidence>
<sequence>MTVLENAVFSLYDAEVFIKYLRNLEERHKTWPVRLEHFDVCILLCRSRLLTGTYCCIALSLNLDIEGLVSNKMHRLCRRALEGAVPLYNCYYDERTEESKHWHVRLKTERPCGLGMS</sequence>
<dbReference type="Proteomes" id="UP001159428">
    <property type="component" value="Unassembled WGS sequence"/>
</dbReference>
<reference evidence="1 2" key="1">
    <citation type="submission" date="2022-05" db="EMBL/GenBank/DDBJ databases">
        <authorList>
            <consortium name="Genoscope - CEA"/>
            <person name="William W."/>
        </authorList>
    </citation>
    <scope>NUCLEOTIDE SEQUENCE [LARGE SCALE GENOMIC DNA]</scope>
</reference>